<feature type="domain" description="Core-binding (CB)" evidence="3">
    <location>
        <begin position="8"/>
        <end position="95"/>
    </location>
</feature>
<sequence length="98" mass="11746">MIKKSVNTTIEEKVAYFFNDGKNLDWSDETCREYAAVVREFLTINENPEIHYDASYTDHKKHMMRFREHLLDQDLSYSRTKYKITAVTNWYNLLLDDG</sequence>
<dbReference type="EMBL" id="JAWDKD010000019">
    <property type="protein sequence ID" value="MDV0447407.1"/>
    <property type="molecule type" value="Genomic_DNA"/>
</dbReference>
<evidence type="ECO:0000313" key="5">
    <source>
        <dbReference type="Proteomes" id="UP001271789"/>
    </source>
</evidence>
<dbReference type="Gene3D" id="1.10.150.130">
    <property type="match status" value="1"/>
</dbReference>
<proteinExistence type="predicted"/>
<dbReference type="GO" id="GO:0003677">
    <property type="term" value="F:DNA binding"/>
    <property type="evidence" value="ECO:0007669"/>
    <property type="project" value="UniProtKB-UniRule"/>
</dbReference>
<evidence type="ECO:0000259" key="3">
    <source>
        <dbReference type="PROSITE" id="PS51900"/>
    </source>
</evidence>
<dbReference type="Proteomes" id="UP001271789">
    <property type="component" value="Unassembled WGS sequence"/>
</dbReference>
<evidence type="ECO:0000256" key="2">
    <source>
        <dbReference type="PROSITE-ProRule" id="PRU01248"/>
    </source>
</evidence>
<gene>
    <name evidence="4" type="ORF">MsAg5_12970</name>
</gene>
<comment type="caution">
    <text evidence="4">The sequence shown here is derived from an EMBL/GenBank/DDBJ whole genome shotgun (WGS) entry which is preliminary data.</text>
</comment>
<reference evidence="4" key="1">
    <citation type="submission" date="2023-06" db="EMBL/GenBank/DDBJ databases">
        <title>Genome sequence of Methanosarcinaceae archaeon Ag5.</title>
        <authorList>
            <person name="Protasov E."/>
            <person name="Platt K."/>
            <person name="Poehlein A."/>
            <person name="Daniel R."/>
            <person name="Brune A."/>
        </authorList>
    </citation>
    <scope>NUCLEOTIDE SEQUENCE</scope>
    <source>
        <strain evidence="4">Ag5</strain>
    </source>
</reference>
<name>A0AAE4MKT4_9EURY</name>
<dbReference type="InterPro" id="IPR044068">
    <property type="entry name" value="CB"/>
</dbReference>
<protein>
    <recommendedName>
        <fullName evidence="3">Core-binding (CB) domain-containing protein</fullName>
    </recommendedName>
</protein>
<keyword evidence="5" id="KW-1185">Reference proteome</keyword>
<dbReference type="PROSITE" id="PS51900">
    <property type="entry name" value="CB"/>
    <property type="match status" value="1"/>
</dbReference>
<dbReference type="RefSeq" id="WP_338099844.1">
    <property type="nucleotide sequence ID" value="NZ_JAWDKD010000019.1"/>
</dbReference>
<keyword evidence="1 2" id="KW-0238">DNA-binding</keyword>
<evidence type="ECO:0000256" key="1">
    <source>
        <dbReference type="ARBA" id="ARBA00023125"/>
    </source>
</evidence>
<evidence type="ECO:0000313" key="4">
    <source>
        <dbReference type="EMBL" id="MDV0447407.1"/>
    </source>
</evidence>
<accession>A0AAE4MKT4</accession>
<dbReference type="AlphaFoldDB" id="A0AAE4MKT4"/>
<dbReference type="InterPro" id="IPR010998">
    <property type="entry name" value="Integrase_recombinase_N"/>
</dbReference>
<organism evidence="4 5">
    <name type="scientific">Methanolapillus africanus</name>
    <dbReference type="NCBI Taxonomy" id="3028297"/>
    <lineage>
        <taxon>Archaea</taxon>
        <taxon>Methanobacteriati</taxon>
        <taxon>Methanobacteriota</taxon>
        <taxon>Stenosarchaea group</taxon>
        <taxon>Methanomicrobia</taxon>
        <taxon>Methanosarcinales</taxon>
        <taxon>Methanosarcinaceae</taxon>
        <taxon>Methanolapillus</taxon>
    </lineage>
</organism>